<dbReference type="AlphaFoldDB" id="A0A1M5NGI1"/>
<accession>A0A1M5NGI1</accession>
<dbReference type="GO" id="GO:0005886">
    <property type="term" value="C:plasma membrane"/>
    <property type="evidence" value="ECO:0007669"/>
    <property type="project" value="UniProtKB-SubCell"/>
</dbReference>
<evidence type="ECO:0000256" key="6">
    <source>
        <dbReference type="ARBA" id="ARBA00023136"/>
    </source>
</evidence>
<dbReference type="GO" id="GO:0015220">
    <property type="term" value="F:choline transmembrane transporter activity"/>
    <property type="evidence" value="ECO:0007669"/>
    <property type="project" value="TreeGrafter"/>
</dbReference>
<evidence type="ECO:0000256" key="7">
    <source>
        <dbReference type="ARBA" id="ARBA00038032"/>
    </source>
</evidence>
<dbReference type="InterPro" id="IPR037185">
    <property type="entry name" value="EmrE-like"/>
</dbReference>
<evidence type="ECO:0000256" key="5">
    <source>
        <dbReference type="ARBA" id="ARBA00022989"/>
    </source>
</evidence>
<proteinExistence type="inferred from homology"/>
<feature type="transmembrane region" description="Helical" evidence="9">
    <location>
        <begin position="26"/>
        <end position="46"/>
    </location>
</feature>
<keyword evidence="11" id="KW-1185">Reference proteome</keyword>
<name>A0A1M5NGI1_9SPHI</name>
<gene>
    <name evidence="10" type="ORF">SAMN04488522_108135</name>
</gene>
<evidence type="ECO:0000256" key="2">
    <source>
        <dbReference type="ARBA" id="ARBA00022448"/>
    </source>
</evidence>
<keyword evidence="5 9" id="KW-1133">Transmembrane helix</keyword>
<dbReference type="PANTHER" id="PTHR30561">
    <property type="entry name" value="SMR FAMILY PROTON-DEPENDENT DRUG EFFLUX TRANSPORTER SUGE"/>
    <property type="match status" value="1"/>
</dbReference>
<dbReference type="EMBL" id="FQUQ01000008">
    <property type="protein sequence ID" value="SHG88630.1"/>
    <property type="molecule type" value="Genomic_DNA"/>
</dbReference>
<comment type="subcellular location">
    <subcellularLocation>
        <location evidence="1 8">Cell membrane</location>
        <topology evidence="1 8">Multi-pass membrane protein</topology>
    </subcellularLocation>
</comment>
<feature type="transmembrane region" description="Helical" evidence="9">
    <location>
        <begin position="58"/>
        <end position="78"/>
    </location>
</feature>
<evidence type="ECO:0000256" key="8">
    <source>
        <dbReference type="RuleBase" id="RU003942"/>
    </source>
</evidence>
<dbReference type="InterPro" id="IPR045324">
    <property type="entry name" value="Small_multidrug_res"/>
</dbReference>
<dbReference type="InterPro" id="IPR000390">
    <property type="entry name" value="Small_drug/metabolite_transptr"/>
</dbReference>
<dbReference type="PANTHER" id="PTHR30561:SF1">
    <property type="entry name" value="MULTIDRUG TRANSPORTER EMRE"/>
    <property type="match status" value="1"/>
</dbReference>
<organism evidence="10 11">
    <name type="scientific">Pedobacter caeni</name>
    <dbReference type="NCBI Taxonomy" id="288992"/>
    <lineage>
        <taxon>Bacteria</taxon>
        <taxon>Pseudomonadati</taxon>
        <taxon>Bacteroidota</taxon>
        <taxon>Sphingobacteriia</taxon>
        <taxon>Sphingobacteriales</taxon>
        <taxon>Sphingobacteriaceae</taxon>
        <taxon>Pedobacter</taxon>
    </lineage>
</organism>
<dbReference type="Pfam" id="PF00893">
    <property type="entry name" value="Multi_Drug_Res"/>
    <property type="match status" value="1"/>
</dbReference>
<dbReference type="OrthoDB" id="21828at2"/>
<dbReference type="GO" id="GO:1990961">
    <property type="term" value="P:xenobiotic detoxification by transmembrane export across the plasma membrane"/>
    <property type="evidence" value="ECO:0007669"/>
    <property type="project" value="UniProtKB-ARBA"/>
</dbReference>
<dbReference type="STRING" id="288992.SAMN04488522_108135"/>
<evidence type="ECO:0000256" key="4">
    <source>
        <dbReference type="ARBA" id="ARBA00022692"/>
    </source>
</evidence>
<keyword evidence="4 8" id="KW-0812">Transmembrane</keyword>
<evidence type="ECO:0000313" key="10">
    <source>
        <dbReference type="EMBL" id="SHG88630.1"/>
    </source>
</evidence>
<dbReference type="Gene3D" id="1.10.3730.20">
    <property type="match status" value="1"/>
</dbReference>
<protein>
    <submittedName>
        <fullName evidence="10">Small multidrug resistance pump</fullName>
    </submittedName>
</protein>
<keyword evidence="2" id="KW-0813">Transport</keyword>
<evidence type="ECO:0000256" key="3">
    <source>
        <dbReference type="ARBA" id="ARBA00022475"/>
    </source>
</evidence>
<dbReference type="Proteomes" id="UP000184287">
    <property type="component" value="Unassembled WGS sequence"/>
</dbReference>
<dbReference type="FunFam" id="1.10.3730.20:FF:000001">
    <property type="entry name" value="Quaternary ammonium compound resistance transporter SugE"/>
    <property type="match status" value="1"/>
</dbReference>
<evidence type="ECO:0000256" key="1">
    <source>
        <dbReference type="ARBA" id="ARBA00004651"/>
    </source>
</evidence>
<dbReference type="RefSeq" id="WP_073238026.1">
    <property type="nucleotide sequence ID" value="NZ_FQUQ01000008.1"/>
</dbReference>
<evidence type="ECO:0000256" key="9">
    <source>
        <dbReference type="SAM" id="Phobius"/>
    </source>
</evidence>
<feature type="transmembrane region" description="Helical" evidence="9">
    <location>
        <begin position="84"/>
        <end position="103"/>
    </location>
</feature>
<reference evidence="11" key="1">
    <citation type="submission" date="2016-11" db="EMBL/GenBank/DDBJ databases">
        <authorList>
            <person name="Varghese N."/>
            <person name="Submissions S."/>
        </authorList>
    </citation>
    <scope>NUCLEOTIDE SEQUENCE [LARGE SCALE GENOMIC DNA]</scope>
    <source>
        <strain evidence="11">DSM 16990</strain>
    </source>
</reference>
<dbReference type="GO" id="GO:0031460">
    <property type="term" value="P:glycine betaine transport"/>
    <property type="evidence" value="ECO:0007669"/>
    <property type="project" value="TreeGrafter"/>
</dbReference>
<sequence>MKFIYLFVAILAEVIATSALKASEQFSKLIPSLIVIAGYVIAFYFLSLTLKTMQVGIAYALWSGVGIVLVSAAGYFLYQQKLDLPAILGIGLIILGVIVINVFSKSAAH</sequence>
<keyword evidence="6 9" id="KW-0472">Membrane</keyword>
<evidence type="ECO:0000313" key="11">
    <source>
        <dbReference type="Proteomes" id="UP000184287"/>
    </source>
</evidence>
<dbReference type="GO" id="GO:0015297">
    <property type="term" value="F:antiporter activity"/>
    <property type="evidence" value="ECO:0007669"/>
    <property type="project" value="TreeGrafter"/>
</dbReference>
<keyword evidence="3" id="KW-1003">Cell membrane</keyword>
<comment type="similarity">
    <text evidence="7 8">Belongs to the drug/metabolite transporter (DMT) superfamily. Small multidrug resistance (SMR) (TC 2.A.7.1) family.</text>
</comment>
<dbReference type="SUPFAM" id="SSF103481">
    <property type="entry name" value="Multidrug resistance efflux transporter EmrE"/>
    <property type="match status" value="1"/>
</dbReference>
<dbReference type="GO" id="GO:0015199">
    <property type="term" value="F:amino-acid betaine transmembrane transporter activity"/>
    <property type="evidence" value="ECO:0007669"/>
    <property type="project" value="TreeGrafter"/>
</dbReference>